<accession>A5CZZ8</accession>
<protein>
    <submittedName>
        <fullName evidence="1">Uncharacterized protein</fullName>
    </submittedName>
</protein>
<proteinExistence type="predicted"/>
<reference evidence="2" key="1">
    <citation type="journal article" date="2008" name="Genome Res.">
        <title>The genome of Pelotomaculum thermopropionicum reveals niche-associated evolution in anaerobic microbiota.</title>
        <authorList>
            <person name="Kosaka T."/>
            <person name="Kato S."/>
            <person name="Shimoyama T."/>
            <person name="Ishii S."/>
            <person name="Abe T."/>
            <person name="Watanabe K."/>
        </authorList>
    </citation>
    <scope>NUCLEOTIDE SEQUENCE [LARGE SCALE GENOMIC DNA]</scope>
    <source>
        <strain evidence="2">DSM 13744 / JCM 10971 / SI</strain>
    </source>
</reference>
<name>A5CZZ8_PELTS</name>
<sequence length="83" mass="9698">MIHVPRPDHLLIRDQLLKSTYRESDPNRRVIAICRRAEEMRRRRPGQDETLKRACFHACLEAVKAGRGAVERKKERAEGRPPV</sequence>
<dbReference type="AlphaFoldDB" id="A5CZZ8"/>
<dbReference type="STRING" id="370438.PTH_2241"/>
<dbReference type="Proteomes" id="UP000006556">
    <property type="component" value="Chromosome"/>
</dbReference>
<gene>
    <name evidence="1" type="ordered locus">PTH_2241</name>
</gene>
<organism evidence="1 2">
    <name type="scientific">Pelotomaculum thermopropionicum (strain DSM 13744 / JCM 10971 / SI)</name>
    <dbReference type="NCBI Taxonomy" id="370438"/>
    <lineage>
        <taxon>Bacteria</taxon>
        <taxon>Bacillati</taxon>
        <taxon>Bacillota</taxon>
        <taxon>Clostridia</taxon>
        <taxon>Eubacteriales</taxon>
        <taxon>Desulfotomaculaceae</taxon>
        <taxon>Pelotomaculum</taxon>
    </lineage>
</organism>
<evidence type="ECO:0000313" key="1">
    <source>
        <dbReference type="EMBL" id="BAF60422.1"/>
    </source>
</evidence>
<evidence type="ECO:0000313" key="2">
    <source>
        <dbReference type="Proteomes" id="UP000006556"/>
    </source>
</evidence>
<dbReference type="HOGENOM" id="CLU_2539581_0_0_9"/>
<dbReference type="EMBL" id="AP009389">
    <property type="protein sequence ID" value="BAF60422.1"/>
    <property type="molecule type" value="Genomic_DNA"/>
</dbReference>
<dbReference type="KEGG" id="pth:PTH_2241"/>
<keyword evidence="2" id="KW-1185">Reference proteome</keyword>